<sequence>MPIGTMEKAPSFVYLSQAASAALDTTASHQSNANNKWQKTIRKIELDPGVIPMKKYNCYFNCMVTYWKNRSKVKALNHRTIIVVRGQSDGSLTRHMAIATPIILSVTLGQRRLLLPIHERTASPIFHSDPSVIIKESNPATEKDRGSFTASSSAGFTPKAPSPSQWFQKLPVLGSRSQQMTSAPTQPEPQGSISQSPVEAEGDTTLQQLDKLVHSLLGFDSTTLPMIDGMEDAVQEAIAAMAGGDSRAAAEAILKGFGGIDEERDRIACDNWNVI</sequence>
<gene>
    <name evidence="2" type="ORF">HII31_07076</name>
</gene>
<accession>A0A8H6RHE4</accession>
<protein>
    <submittedName>
        <fullName evidence="2">Uncharacterized protein</fullName>
    </submittedName>
</protein>
<dbReference type="AlphaFoldDB" id="A0A8H6RHE4"/>
<dbReference type="Proteomes" id="UP000660729">
    <property type="component" value="Unassembled WGS sequence"/>
</dbReference>
<evidence type="ECO:0000313" key="3">
    <source>
        <dbReference type="Proteomes" id="UP000660729"/>
    </source>
</evidence>
<evidence type="ECO:0000313" key="2">
    <source>
        <dbReference type="EMBL" id="KAF7191574.1"/>
    </source>
</evidence>
<proteinExistence type="predicted"/>
<feature type="region of interest" description="Disordered" evidence="1">
    <location>
        <begin position="137"/>
        <end position="201"/>
    </location>
</feature>
<name>A0A8H6RHE4_9PEZI</name>
<keyword evidence="3" id="KW-1185">Reference proteome</keyword>
<feature type="compositionally biased region" description="Polar residues" evidence="1">
    <location>
        <begin position="175"/>
        <end position="197"/>
    </location>
</feature>
<evidence type="ECO:0000256" key="1">
    <source>
        <dbReference type="SAM" id="MobiDB-lite"/>
    </source>
</evidence>
<organism evidence="2 3">
    <name type="scientific">Pseudocercospora fuligena</name>
    <dbReference type="NCBI Taxonomy" id="685502"/>
    <lineage>
        <taxon>Eukaryota</taxon>
        <taxon>Fungi</taxon>
        <taxon>Dikarya</taxon>
        <taxon>Ascomycota</taxon>
        <taxon>Pezizomycotina</taxon>
        <taxon>Dothideomycetes</taxon>
        <taxon>Dothideomycetidae</taxon>
        <taxon>Mycosphaerellales</taxon>
        <taxon>Mycosphaerellaceae</taxon>
        <taxon>Pseudocercospora</taxon>
    </lineage>
</organism>
<reference evidence="2" key="1">
    <citation type="submission" date="2020-04" db="EMBL/GenBank/DDBJ databases">
        <title>Draft genome resource of the tomato pathogen Pseudocercospora fuligena.</title>
        <authorList>
            <person name="Zaccaron A."/>
        </authorList>
    </citation>
    <scope>NUCLEOTIDE SEQUENCE</scope>
    <source>
        <strain evidence="2">PF001</strain>
    </source>
</reference>
<dbReference type="EMBL" id="JABCIY010000157">
    <property type="protein sequence ID" value="KAF7191574.1"/>
    <property type="molecule type" value="Genomic_DNA"/>
</dbReference>
<comment type="caution">
    <text evidence="2">The sequence shown here is derived from an EMBL/GenBank/DDBJ whole genome shotgun (WGS) entry which is preliminary data.</text>
</comment>